<protein>
    <submittedName>
        <fullName evidence="1">Uncharacterized protein</fullName>
    </submittedName>
</protein>
<accession>A0ACC0BV77</accession>
<proteinExistence type="predicted"/>
<gene>
    <name evidence="1" type="ORF">M9H77_07403</name>
</gene>
<evidence type="ECO:0000313" key="2">
    <source>
        <dbReference type="Proteomes" id="UP001060085"/>
    </source>
</evidence>
<organism evidence="1 2">
    <name type="scientific">Catharanthus roseus</name>
    <name type="common">Madagascar periwinkle</name>
    <name type="synonym">Vinca rosea</name>
    <dbReference type="NCBI Taxonomy" id="4058"/>
    <lineage>
        <taxon>Eukaryota</taxon>
        <taxon>Viridiplantae</taxon>
        <taxon>Streptophyta</taxon>
        <taxon>Embryophyta</taxon>
        <taxon>Tracheophyta</taxon>
        <taxon>Spermatophyta</taxon>
        <taxon>Magnoliopsida</taxon>
        <taxon>eudicotyledons</taxon>
        <taxon>Gunneridae</taxon>
        <taxon>Pentapetalae</taxon>
        <taxon>asterids</taxon>
        <taxon>lamiids</taxon>
        <taxon>Gentianales</taxon>
        <taxon>Apocynaceae</taxon>
        <taxon>Rauvolfioideae</taxon>
        <taxon>Vinceae</taxon>
        <taxon>Catharanthinae</taxon>
        <taxon>Catharanthus</taxon>
    </lineage>
</organism>
<name>A0ACC0BV77_CATRO</name>
<keyword evidence="2" id="KW-1185">Reference proteome</keyword>
<dbReference type="Proteomes" id="UP001060085">
    <property type="component" value="Linkage Group LG02"/>
</dbReference>
<sequence length="292" mass="34583">MPYTNSTKQALKHVIKIYFNVNIAPNCQRSRDTCVKHHPRSACIISNGLYVQVDMFLHHRTSNPPNYVFKFVFWCFSHCIDGFQYCRSVISVDGTHLQGPYKGILLIESAKSWNWFLKHLHDYVVKDRYIDLEKWTLLHDGGYRHGIMATNISEALNNLLKKARVLPFKALVEPIFIKLVRYFHQHCEEVQNCVHQFPIRIFDKFLRIESKSREHKVTIYNLREGIYIVRFSIQVAGIDNNVYTLRMNNKSCSCGKWQTYILPYTYVPNIYSRETYRRTYQANFHPVLNESF</sequence>
<comment type="caution">
    <text evidence="1">The sequence shown here is derived from an EMBL/GenBank/DDBJ whole genome shotgun (WGS) entry which is preliminary data.</text>
</comment>
<dbReference type="EMBL" id="CM044702">
    <property type="protein sequence ID" value="KAI5676453.1"/>
    <property type="molecule type" value="Genomic_DNA"/>
</dbReference>
<evidence type="ECO:0000313" key="1">
    <source>
        <dbReference type="EMBL" id="KAI5676453.1"/>
    </source>
</evidence>
<reference evidence="2" key="1">
    <citation type="journal article" date="2023" name="Nat. Plants">
        <title>Single-cell RNA sequencing provides a high-resolution roadmap for understanding the multicellular compartmentation of specialized metabolism.</title>
        <authorList>
            <person name="Sun S."/>
            <person name="Shen X."/>
            <person name="Li Y."/>
            <person name="Li Y."/>
            <person name="Wang S."/>
            <person name="Li R."/>
            <person name="Zhang H."/>
            <person name="Shen G."/>
            <person name="Guo B."/>
            <person name="Wei J."/>
            <person name="Xu J."/>
            <person name="St-Pierre B."/>
            <person name="Chen S."/>
            <person name="Sun C."/>
        </authorList>
    </citation>
    <scope>NUCLEOTIDE SEQUENCE [LARGE SCALE GENOMIC DNA]</scope>
</reference>